<keyword evidence="1" id="KW-0812">Transmembrane</keyword>
<proteinExistence type="predicted"/>
<accession>A0ABW1CW22</accession>
<keyword evidence="1" id="KW-0472">Membrane</keyword>
<name>A0ABW1CW22_9ACTN</name>
<keyword evidence="3" id="KW-1185">Reference proteome</keyword>
<evidence type="ECO:0000313" key="2">
    <source>
        <dbReference type="EMBL" id="MFC5829789.1"/>
    </source>
</evidence>
<keyword evidence="1" id="KW-1133">Transmembrane helix</keyword>
<gene>
    <name evidence="2" type="ORF">ACFPZ3_38500</name>
</gene>
<dbReference type="RefSeq" id="WP_379519283.1">
    <property type="nucleotide sequence ID" value="NZ_JBHSPA010000048.1"/>
</dbReference>
<sequence length="621" mass="66378">MRNAELTQSEQAVAAALPRGHEVELRSGEQDRDIRAEVLADLLLAEYADPADKPGLRLTGARITGLLHLAFGEIDFPVTFQDCVFDRTPDLYQARTRFLSFAGSSLPGLIASNIQVEGNLRLTGCHVTGELRLPSARINGNLVLNGAHLDNPDGAAISAEHLDVGSNLRAQDGFRCEGEILLTAARIGAAVNIDGARLRAPGGLAFGGSNMVVQVGMFARDMEVEGEISLRFARVGGPLTLRGSRLRNPGGLAVRGGGLNAENGLFMSLVETEGIIWLESATIGRSLNLQGAHLSNPGGLVLAGDGIVVDGALLAHDGLSAEGEISLLDASVSGPAHFEGARLVNPGGAALSANGITVGKVLNLCDGFSAQGRIRLTNAQVGSMVCFNHATLEAPGDVALKCWRLETRELALRTAEPVRGTVELRHARIGVLRDSPDVWPDELRMDGLSYEVIDPMLPAAERLDWLCRDPDGYLPNAYEQLAAMYRRLGSDVDARDTLLASQRQRRAGLPWYARSWGHLQDVTVGYGFRPLRAAGWLLALLALGTLVFSLVTPPPLKQGEAPEFSPVVYTLDLLLPIIEFGQERAFNPGGATQWLAYGLIVAGWVLATTIATGLTRSLRRT</sequence>
<protein>
    <recommendedName>
        <fullName evidence="4">Membrane-associated oxidoreductase</fullName>
    </recommendedName>
</protein>
<reference evidence="3" key="1">
    <citation type="journal article" date="2019" name="Int. J. Syst. Evol. Microbiol.">
        <title>The Global Catalogue of Microorganisms (GCM) 10K type strain sequencing project: providing services to taxonomists for standard genome sequencing and annotation.</title>
        <authorList>
            <consortium name="The Broad Institute Genomics Platform"/>
            <consortium name="The Broad Institute Genome Sequencing Center for Infectious Disease"/>
            <person name="Wu L."/>
            <person name="Ma J."/>
        </authorList>
    </citation>
    <scope>NUCLEOTIDE SEQUENCE [LARGE SCALE GENOMIC DNA]</scope>
    <source>
        <strain evidence="3">CCUG 53903</strain>
    </source>
</reference>
<organism evidence="2 3">
    <name type="scientific">Nonomuraea insulae</name>
    <dbReference type="NCBI Taxonomy" id="1616787"/>
    <lineage>
        <taxon>Bacteria</taxon>
        <taxon>Bacillati</taxon>
        <taxon>Actinomycetota</taxon>
        <taxon>Actinomycetes</taxon>
        <taxon>Streptosporangiales</taxon>
        <taxon>Streptosporangiaceae</taxon>
        <taxon>Nonomuraea</taxon>
    </lineage>
</organism>
<comment type="caution">
    <text evidence="2">The sequence shown here is derived from an EMBL/GenBank/DDBJ whole genome shotgun (WGS) entry which is preliminary data.</text>
</comment>
<dbReference type="Proteomes" id="UP001596058">
    <property type="component" value="Unassembled WGS sequence"/>
</dbReference>
<evidence type="ECO:0000256" key="1">
    <source>
        <dbReference type="SAM" id="Phobius"/>
    </source>
</evidence>
<evidence type="ECO:0008006" key="4">
    <source>
        <dbReference type="Google" id="ProtNLM"/>
    </source>
</evidence>
<dbReference type="EMBL" id="JBHSPA010000048">
    <property type="protein sequence ID" value="MFC5829789.1"/>
    <property type="molecule type" value="Genomic_DNA"/>
</dbReference>
<feature type="transmembrane region" description="Helical" evidence="1">
    <location>
        <begin position="594"/>
        <end position="615"/>
    </location>
</feature>
<evidence type="ECO:0000313" key="3">
    <source>
        <dbReference type="Proteomes" id="UP001596058"/>
    </source>
</evidence>